<accession>A0A0B3Y0S4</accession>
<dbReference type="AlphaFoldDB" id="A0A0B3Y0S4"/>
<dbReference type="Gene3D" id="3.20.160.10">
    <property type="entry name" value="vpa0580 domain like"/>
    <property type="match status" value="1"/>
</dbReference>
<gene>
    <name evidence="1" type="ORF">RJ41_15380</name>
</gene>
<dbReference type="Pfam" id="PF08888">
    <property type="entry name" value="HopJ"/>
    <property type="match status" value="1"/>
</dbReference>
<evidence type="ECO:0008006" key="3">
    <source>
        <dbReference type="Google" id="ProtNLM"/>
    </source>
</evidence>
<evidence type="ECO:0000313" key="2">
    <source>
        <dbReference type="Proteomes" id="UP000031197"/>
    </source>
</evidence>
<dbReference type="InterPro" id="IPR038604">
    <property type="entry name" value="HopJ_sf"/>
</dbReference>
<organism evidence="1 2">
    <name type="scientific">Alteromonas marina</name>
    <dbReference type="NCBI Taxonomy" id="203795"/>
    <lineage>
        <taxon>Bacteria</taxon>
        <taxon>Pseudomonadati</taxon>
        <taxon>Pseudomonadota</taxon>
        <taxon>Gammaproteobacteria</taxon>
        <taxon>Alteromonadales</taxon>
        <taxon>Alteromonadaceae</taxon>
        <taxon>Alteromonas/Salinimonas group</taxon>
        <taxon>Alteromonas</taxon>
    </lineage>
</organism>
<dbReference type="EMBL" id="JWLW01000065">
    <property type="protein sequence ID" value="KHT44953.1"/>
    <property type="molecule type" value="Genomic_DNA"/>
</dbReference>
<sequence>MTFSNTQDLVQAVSNSPETIEFNDVIALIDSAFVFTPTAFTNGDVKNEANQNNGSCKLLALGEHLNLNQAQTLALFGRFYREDVLTNPDGNDHANIRNFMKTGHEGVAFETFPLVVVNAD</sequence>
<evidence type="ECO:0000313" key="1">
    <source>
        <dbReference type="EMBL" id="KHT44953.1"/>
    </source>
</evidence>
<dbReference type="Proteomes" id="UP000031197">
    <property type="component" value="Unassembled WGS sequence"/>
</dbReference>
<protein>
    <recommendedName>
        <fullName evidence="3">Type III effector</fullName>
    </recommendedName>
</protein>
<proteinExistence type="predicted"/>
<name>A0A0B3Y0S4_9ALTE</name>
<dbReference type="RefSeq" id="WP_039222743.1">
    <property type="nucleotide sequence ID" value="NZ_JWLW01000065.1"/>
</dbReference>
<dbReference type="OrthoDB" id="9790826at2"/>
<keyword evidence="2" id="KW-1185">Reference proteome</keyword>
<dbReference type="InterPro" id="IPR014984">
    <property type="entry name" value="HopJ"/>
</dbReference>
<reference evidence="1 2" key="1">
    <citation type="submission" date="2014-12" db="EMBL/GenBank/DDBJ databases">
        <title>Genome sequencing of Alteromonas marina AD001.</title>
        <authorList>
            <person name="Adrian T.G.S."/>
            <person name="Chan K.G."/>
        </authorList>
    </citation>
    <scope>NUCLEOTIDE SEQUENCE [LARGE SCALE GENOMIC DNA]</scope>
    <source>
        <strain evidence="1 2">AD001</strain>
    </source>
</reference>
<comment type="caution">
    <text evidence="1">The sequence shown here is derived from an EMBL/GenBank/DDBJ whole genome shotgun (WGS) entry which is preliminary data.</text>
</comment>